<dbReference type="Proteomes" id="UP000186002">
    <property type="component" value="Unassembled WGS sequence"/>
</dbReference>
<dbReference type="RefSeq" id="WP_073014336.1">
    <property type="nucleotide sequence ID" value="NZ_FRBW01000003.1"/>
</dbReference>
<proteinExistence type="predicted"/>
<protein>
    <submittedName>
        <fullName evidence="5">DNA-binding transcriptional regulator, ArsR family</fullName>
    </submittedName>
</protein>
<dbReference type="Pfam" id="PF01022">
    <property type="entry name" value="HTH_5"/>
    <property type="match status" value="1"/>
</dbReference>
<accession>A0A1M7LLV4</accession>
<dbReference type="PROSITE" id="PS50987">
    <property type="entry name" value="HTH_ARSR_2"/>
    <property type="match status" value="1"/>
</dbReference>
<evidence type="ECO:0000259" key="4">
    <source>
        <dbReference type="PROSITE" id="PS50987"/>
    </source>
</evidence>
<dbReference type="Gene3D" id="1.10.10.10">
    <property type="entry name" value="Winged helix-like DNA-binding domain superfamily/Winged helix DNA-binding domain"/>
    <property type="match status" value="1"/>
</dbReference>
<evidence type="ECO:0000313" key="5">
    <source>
        <dbReference type="EMBL" id="SHM79110.1"/>
    </source>
</evidence>
<dbReference type="EMBL" id="FRBW01000003">
    <property type="protein sequence ID" value="SHM79110.1"/>
    <property type="molecule type" value="Genomic_DNA"/>
</dbReference>
<evidence type="ECO:0000256" key="3">
    <source>
        <dbReference type="ARBA" id="ARBA00023163"/>
    </source>
</evidence>
<dbReference type="GO" id="GO:0003700">
    <property type="term" value="F:DNA-binding transcription factor activity"/>
    <property type="evidence" value="ECO:0007669"/>
    <property type="project" value="InterPro"/>
</dbReference>
<dbReference type="GO" id="GO:0003677">
    <property type="term" value="F:DNA binding"/>
    <property type="evidence" value="ECO:0007669"/>
    <property type="project" value="UniProtKB-KW"/>
</dbReference>
<dbReference type="PANTHER" id="PTHR33154">
    <property type="entry name" value="TRANSCRIPTIONAL REGULATOR, ARSR FAMILY"/>
    <property type="match status" value="1"/>
</dbReference>
<name>A0A1M7LLV4_9HYPH</name>
<evidence type="ECO:0000313" key="6">
    <source>
        <dbReference type="Proteomes" id="UP000186002"/>
    </source>
</evidence>
<dbReference type="NCBIfam" id="NF033788">
    <property type="entry name" value="HTH_metalloreg"/>
    <property type="match status" value="1"/>
</dbReference>
<dbReference type="CDD" id="cd00090">
    <property type="entry name" value="HTH_ARSR"/>
    <property type="match status" value="1"/>
</dbReference>
<sequence>MDEDAAGESCAGEGHVCGASQAFEVQDKLAGLYRALGHPARLAILRSLSENPGACCGDIVGRLPLAQSTVSQHLQVLKDARLVTCEIRGRCCHYQVRKDILEKTIAASSAFLQAVLAGVEAQEQLSCCTDSTTNSCGKDADAPMETSID</sequence>
<dbReference type="SMART" id="SM00418">
    <property type="entry name" value="HTH_ARSR"/>
    <property type="match status" value="1"/>
</dbReference>
<dbReference type="STRING" id="735517.SAMN05444272_3247"/>
<feature type="domain" description="HTH arsR-type" evidence="4">
    <location>
        <begin position="21"/>
        <end position="116"/>
    </location>
</feature>
<dbReference type="AlphaFoldDB" id="A0A1M7LLV4"/>
<dbReference type="InterPro" id="IPR011991">
    <property type="entry name" value="ArsR-like_HTH"/>
</dbReference>
<keyword evidence="2 5" id="KW-0238">DNA-binding</keyword>
<dbReference type="InterPro" id="IPR051081">
    <property type="entry name" value="HTH_MetalResp_TranReg"/>
</dbReference>
<evidence type="ECO:0000256" key="2">
    <source>
        <dbReference type="ARBA" id="ARBA00023125"/>
    </source>
</evidence>
<dbReference type="OrthoDB" id="9804742at2"/>
<dbReference type="InterPro" id="IPR001845">
    <property type="entry name" value="HTH_ArsR_DNA-bd_dom"/>
</dbReference>
<gene>
    <name evidence="5" type="ORF">SAMN05444272_3247</name>
</gene>
<organism evidence="5 6">
    <name type="scientific">Roseibium suaedae</name>
    <dbReference type="NCBI Taxonomy" id="735517"/>
    <lineage>
        <taxon>Bacteria</taxon>
        <taxon>Pseudomonadati</taxon>
        <taxon>Pseudomonadota</taxon>
        <taxon>Alphaproteobacteria</taxon>
        <taxon>Hyphomicrobiales</taxon>
        <taxon>Stappiaceae</taxon>
        <taxon>Roseibium</taxon>
    </lineage>
</organism>
<dbReference type="InterPro" id="IPR036388">
    <property type="entry name" value="WH-like_DNA-bd_sf"/>
</dbReference>
<dbReference type="InterPro" id="IPR036390">
    <property type="entry name" value="WH_DNA-bd_sf"/>
</dbReference>
<keyword evidence="3" id="KW-0804">Transcription</keyword>
<dbReference type="PRINTS" id="PR00778">
    <property type="entry name" value="HTHARSR"/>
</dbReference>
<reference evidence="5 6" key="1">
    <citation type="submission" date="2016-11" db="EMBL/GenBank/DDBJ databases">
        <authorList>
            <person name="Jaros S."/>
            <person name="Januszkiewicz K."/>
            <person name="Wedrychowicz H."/>
        </authorList>
    </citation>
    <scope>NUCLEOTIDE SEQUENCE [LARGE SCALE GENOMIC DNA]</scope>
    <source>
        <strain evidence="5 6">DSM 22153</strain>
    </source>
</reference>
<dbReference type="SUPFAM" id="SSF46785">
    <property type="entry name" value="Winged helix' DNA-binding domain"/>
    <property type="match status" value="1"/>
</dbReference>
<dbReference type="PANTHER" id="PTHR33154:SF15">
    <property type="entry name" value="REGULATORY PROTEIN ARSR"/>
    <property type="match status" value="1"/>
</dbReference>
<evidence type="ECO:0000256" key="1">
    <source>
        <dbReference type="ARBA" id="ARBA00023015"/>
    </source>
</evidence>
<keyword evidence="6" id="KW-1185">Reference proteome</keyword>
<keyword evidence="1" id="KW-0805">Transcription regulation</keyword>